<dbReference type="InterPro" id="IPR007400">
    <property type="entry name" value="PrpF-like"/>
</dbReference>
<dbReference type="PANTHER" id="PTHR43709">
    <property type="entry name" value="ACONITATE ISOMERASE-RELATED"/>
    <property type="match status" value="1"/>
</dbReference>
<dbReference type="PANTHER" id="PTHR43709:SF2">
    <property type="entry name" value="DUF453 DOMAIN PROTEIN (AFU_ORTHOLOGUE AFUA_6G00360)"/>
    <property type="match status" value="1"/>
</dbReference>
<dbReference type="Gene3D" id="3.10.310.10">
    <property type="entry name" value="Diaminopimelate Epimerase, Chain A, domain 1"/>
    <property type="match status" value="2"/>
</dbReference>
<dbReference type="GO" id="GO:0016853">
    <property type="term" value="F:isomerase activity"/>
    <property type="evidence" value="ECO:0007669"/>
    <property type="project" value="UniProtKB-KW"/>
</dbReference>
<comment type="similarity">
    <text evidence="1">Belongs to the PrpF family.</text>
</comment>
<evidence type="ECO:0000313" key="3">
    <source>
        <dbReference type="EMBL" id="SNX75509.1"/>
    </source>
</evidence>
<protein>
    <recommendedName>
        <fullName evidence="5">2-methylaconitate cis-trans isomerase</fullName>
    </recommendedName>
</protein>
<proteinExistence type="inferred from homology"/>
<reference evidence="3 4" key="1">
    <citation type="submission" date="2017-08" db="EMBL/GenBank/DDBJ databases">
        <authorList>
            <person name="de Groot N.N."/>
        </authorList>
    </citation>
    <scope>NUCLEOTIDE SEQUENCE [LARGE SCALE GENOMIC DNA]</scope>
    <source>
        <strain evidence="3 4">JC228</strain>
    </source>
</reference>
<dbReference type="RefSeq" id="WP_097160576.1">
    <property type="nucleotide sequence ID" value="NZ_JBEPMQ010000017.1"/>
</dbReference>
<sequence>MSQFTVPCVVYRGGTSRGIFFHKKDLPEDVESRNLVFLNGIDAYNPSQVNGLGSGTSHTSKVVVISPSSLEGVDVDYSFYQIGIGKEFVDDNGTCGNLMAAVGPFVVDEGLVQVDSAQDYAEVKVFNTNIGKKIRIQVPVVDGKAKVHGDYYMSGVVKPGARIIVDLLHPGGGKTGKTLPLDLRSSIYTDLKEYEASFVDVVNPFIFLSSYEFGLKGSESLSELSTNESLLEELDTIRNKMAVLAGMAESEKEAKIKTPSVPKIGIVAEPQDYITTSGKWIKKEDIDIVARMISMGKFHRTFAGSGLYCLAAAAMLPGTVPNQFLRKNNSLEQTIRIGHPDGVVEIRVSLTEDRNDIASVGLDRTARKIIKGDLYIPERS</sequence>
<gene>
    <name evidence="3" type="ORF">SAMN05877753_1139</name>
</gene>
<dbReference type="OrthoDB" id="9779763at2"/>
<organism evidence="3 4">
    <name type="scientific">Bacillus oleivorans</name>
    <dbReference type="NCBI Taxonomy" id="1448271"/>
    <lineage>
        <taxon>Bacteria</taxon>
        <taxon>Bacillati</taxon>
        <taxon>Bacillota</taxon>
        <taxon>Bacilli</taxon>
        <taxon>Bacillales</taxon>
        <taxon>Bacillaceae</taxon>
        <taxon>Bacillus</taxon>
    </lineage>
</organism>
<keyword evidence="2" id="KW-0413">Isomerase</keyword>
<evidence type="ECO:0000256" key="2">
    <source>
        <dbReference type="ARBA" id="ARBA00023235"/>
    </source>
</evidence>
<dbReference type="Proteomes" id="UP000219546">
    <property type="component" value="Unassembled WGS sequence"/>
</dbReference>
<evidence type="ECO:0008006" key="5">
    <source>
        <dbReference type="Google" id="ProtNLM"/>
    </source>
</evidence>
<evidence type="ECO:0000313" key="4">
    <source>
        <dbReference type="Proteomes" id="UP000219546"/>
    </source>
</evidence>
<accession>A0A285D6S9</accession>
<keyword evidence="4" id="KW-1185">Reference proteome</keyword>
<dbReference type="EMBL" id="OAOP01000013">
    <property type="protein sequence ID" value="SNX75509.1"/>
    <property type="molecule type" value="Genomic_DNA"/>
</dbReference>
<dbReference type="Pfam" id="PF04303">
    <property type="entry name" value="PrpF"/>
    <property type="match status" value="1"/>
</dbReference>
<name>A0A285D6S9_9BACI</name>
<dbReference type="SUPFAM" id="SSF54506">
    <property type="entry name" value="Diaminopimelate epimerase-like"/>
    <property type="match status" value="2"/>
</dbReference>
<evidence type="ECO:0000256" key="1">
    <source>
        <dbReference type="ARBA" id="ARBA00007673"/>
    </source>
</evidence>
<dbReference type="AlphaFoldDB" id="A0A285D6S9"/>